<feature type="non-terminal residue" evidence="1">
    <location>
        <position position="107"/>
    </location>
</feature>
<evidence type="ECO:0000313" key="1">
    <source>
        <dbReference type="EMBL" id="KAK6974537.1"/>
    </source>
</evidence>
<gene>
    <name evidence="1" type="ORF">R3P38DRAFT_2440533</name>
</gene>
<proteinExistence type="predicted"/>
<keyword evidence="2" id="KW-1185">Reference proteome</keyword>
<dbReference type="Proteomes" id="UP001362999">
    <property type="component" value="Unassembled WGS sequence"/>
</dbReference>
<evidence type="ECO:0000313" key="2">
    <source>
        <dbReference type="Proteomes" id="UP001362999"/>
    </source>
</evidence>
<dbReference type="EMBL" id="JAWWNJ010000183">
    <property type="protein sequence ID" value="KAK6974537.1"/>
    <property type="molecule type" value="Genomic_DNA"/>
</dbReference>
<feature type="non-terminal residue" evidence="1">
    <location>
        <position position="1"/>
    </location>
</feature>
<reference evidence="1 2" key="1">
    <citation type="journal article" date="2024" name="J Genomics">
        <title>Draft genome sequencing and assembly of Favolaschia claudopus CIRM-BRFM 2984 isolated from oak limbs.</title>
        <authorList>
            <person name="Navarro D."/>
            <person name="Drula E."/>
            <person name="Chaduli D."/>
            <person name="Cazenave R."/>
            <person name="Ahrendt S."/>
            <person name="Wang J."/>
            <person name="Lipzen A."/>
            <person name="Daum C."/>
            <person name="Barry K."/>
            <person name="Grigoriev I.V."/>
            <person name="Favel A."/>
            <person name="Rosso M.N."/>
            <person name="Martin F."/>
        </authorList>
    </citation>
    <scope>NUCLEOTIDE SEQUENCE [LARGE SCALE GENOMIC DNA]</scope>
    <source>
        <strain evidence="1 2">CIRM-BRFM 2984</strain>
    </source>
</reference>
<protein>
    <recommendedName>
        <fullName evidence="3">F-box domain-containing protein</fullName>
    </recommendedName>
</protein>
<evidence type="ECO:0008006" key="3">
    <source>
        <dbReference type="Google" id="ProtNLM"/>
    </source>
</evidence>
<comment type="caution">
    <text evidence="1">The sequence shown here is derived from an EMBL/GenBank/DDBJ whole genome shotgun (WGS) entry which is preliminary data.</text>
</comment>
<name>A0AAV9Z8M4_9AGAR</name>
<sequence>DIQKSRSDILRQLNDCRDPIARRLPLEVSSEIFFYCLFLRGGNGTLAFPLVLCSVCTRWKEIALHTRGLWSYLHIDLPNELTPEFMDFLPGWLHRGVGHPLRLAFGG</sequence>
<dbReference type="AlphaFoldDB" id="A0AAV9Z8M4"/>
<organism evidence="1 2">
    <name type="scientific">Favolaschia claudopus</name>
    <dbReference type="NCBI Taxonomy" id="2862362"/>
    <lineage>
        <taxon>Eukaryota</taxon>
        <taxon>Fungi</taxon>
        <taxon>Dikarya</taxon>
        <taxon>Basidiomycota</taxon>
        <taxon>Agaricomycotina</taxon>
        <taxon>Agaricomycetes</taxon>
        <taxon>Agaricomycetidae</taxon>
        <taxon>Agaricales</taxon>
        <taxon>Marasmiineae</taxon>
        <taxon>Mycenaceae</taxon>
        <taxon>Favolaschia</taxon>
    </lineage>
</organism>
<accession>A0AAV9Z8M4</accession>